<evidence type="ECO:0000313" key="1">
    <source>
        <dbReference type="EMBL" id="KAE9404494.1"/>
    </source>
</evidence>
<dbReference type="AlphaFoldDB" id="A0A6A4I6P5"/>
<accession>A0A6A4I6P5</accession>
<organism evidence="1 2">
    <name type="scientific">Gymnopus androsaceus JB14</name>
    <dbReference type="NCBI Taxonomy" id="1447944"/>
    <lineage>
        <taxon>Eukaryota</taxon>
        <taxon>Fungi</taxon>
        <taxon>Dikarya</taxon>
        <taxon>Basidiomycota</taxon>
        <taxon>Agaricomycotina</taxon>
        <taxon>Agaricomycetes</taxon>
        <taxon>Agaricomycetidae</taxon>
        <taxon>Agaricales</taxon>
        <taxon>Marasmiineae</taxon>
        <taxon>Omphalotaceae</taxon>
        <taxon>Gymnopus</taxon>
    </lineage>
</organism>
<dbReference type="OrthoDB" id="2842336at2759"/>
<dbReference type="InterPro" id="IPR032675">
    <property type="entry name" value="LRR_dom_sf"/>
</dbReference>
<evidence type="ECO:0000313" key="2">
    <source>
        <dbReference type="Proteomes" id="UP000799118"/>
    </source>
</evidence>
<proteinExistence type="predicted"/>
<keyword evidence="2" id="KW-1185">Reference proteome</keyword>
<dbReference type="Proteomes" id="UP000799118">
    <property type="component" value="Unassembled WGS sequence"/>
</dbReference>
<reference evidence="1" key="1">
    <citation type="journal article" date="2019" name="Environ. Microbiol.">
        <title>Fungal ecological strategies reflected in gene transcription - a case study of two litter decomposers.</title>
        <authorList>
            <person name="Barbi F."/>
            <person name="Kohler A."/>
            <person name="Barry K."/>
            <person name="Baskaran P."/>
            <person name="Daum C."/>
            <person name="Fauchery L."/>
            <person name="Ihrmark K."/>
            <person name="Kuo A."/>
            <person name="LaButti K."/>
            <person name="Lipzen A."/>
            <person name="Morin E."/>
            <person name="Grigoriev I.V."/>
            <person name="Henrissat B."/>
            <person name="Lindahl B."/>
            <person name="Martin F."/>
        </authorList>
    </citation>
    <scope>NUCLEOTIDE SEQUENCE</scope>
    <source>
        <strain evidence="1">JB14</strain>
    </source>
</reference>
<sequence>MMMSIKLCAPPLSAPFIEELTLTLRQTSYPDPERLANVIFASITCPSLTSLFIEADDQTGYKHEWPRDAANGFVSRSSFHLTTLSIKSIPLSDSDLIDLLRLLPSLLHLTVDDSRIPANSPSPITTRLSKSLHALHRRSSVAISSPLVQKLQSLSLTFKSSRSRRNFR</sequence>
<evidence type="ECO:0008006" key="3">
    <source>
        <dbReference type="Google" id="ProtNLM"/>
    </source>
</evidence>
<dbReference type="Gene3D" id="3.80.10.10">
    <property type="entry name" value="Ribonuclease Inhibitor"/>
    <property type="match status" value="1"/>
</dbReference>
<dbReference type="EMBL" id="ML769416">
    <property type="protein sequence ID" value="KAE9404494.1"/>
    <property type="molecule type" value="Genomic_DNA"/>
</dbReference>
<gene>
    <name evidence="1" type="ORF">BT96DRAFT_419327</name>
</gene>
<protein>
    <recommendedName>
        <fullName evidence="3">F-box domain-containing protein</fullName>
    </recommendedName>
</protein>
<name>A0A6A4I6P5_9AGAR</name>